<evidence type="ECO:0000313" key="3">
    <source>
        <dbReference type="EMBL" id="UXX82748.1"/>
    </source>
</evidence>
<organism evidence="3 4">
    <name type="scientific">Roseovarius pelagicus</name>
    <dbReference type="NCBI Taxonomy" id="2980108"/>
    <lineage>
        <taxon>Bacteria</taxon>
        <taxon>Pseudomonadati</taxon>
        <taxon>Pseudomonadota</taxon>
        <taxon>Alphaproteobacteria</taxon>
        <taxon>Rhodobacterales</taxon>
        <taxon>Roseobacteraceae</taxon>
        <taxon>Roseovarius</taxon>
    </lineage>
</organism>
<keyword evidence="2" id="KW-0012">Acyltransferase</keyword>
<dbReference type="PRINTS" id="PR01489">
    <property type="entry name" value="RTXTOXINC"/>
</dbReference>
<keyword evidence="2" id="KW-0204">Cytolysis</keyword>
<name>A0ABY6D9I1_9RHOB</name>
<keyword evidence="4" id="KW-1185">Reference proteome</keyword>
<comment type="subcellular location">
    <subcellularLocation>
        <location evidence="2">Cytoplasm</location>
    </subcellularLocation>
</comment>
<comment type="similarity">
    <text evidence="1 2">Belongs to the RTX toxin acyltransferase family.</text>
</comment>
<gene>
    <name evidence="3" type="ORF">N7U68_16920</name>
</gene>
<protein>
    <recommendedName>
        <fullName evidence="2">RTX toxin-activating lysine-acyltransferase</fullName>
        <ecNumber evidence="2">2.3.1.-</ecNumber>
    </recommendedName>
</protein>
<dbReference type="Proteomes" id="UP001064087">
    <property type="component" value="Chromosome"/>
</dbReference>
<evidence type="ECO:0000256" key="1">
    <source>
        <dbReference type="ARBA" id="ARBA00005686"/>
    </source>
</evidence>
<dbReference type="EMBL" id="CP106738">
    <property type="protein sequence ID" value="UXX82748.1"/>
    <property type="molecule type" value="Genomic_DNA"/>
</dbReference>
<dbReference type="InterPro" id="IPR003996">
    <property type="entry name" value="RTX_toxin-activating_protC_bac"/>
</dbReference>
<sequence>MRHLAALDHMRPGPASDAPPYPDDWFDLPQDALADLGAMTYLLSLSSYHATMPLSEATAHLEVALRLGQYRIFRSGGFPRGFVTWAGLADGAERRFALHHKPLMPRHWNSGPSKWMIDFVAPFGHTREILKVLASNPNESRVRTLWHNAKGTRYRIIEWARPAPGAPIGVRSFGVGQFARHLEAA</sequence>
<proteinExistence type="inferred from homology"/>
<keyword evidence="2" id="KW-0963">Cytoplasm</keyword>
<comment type="function">
    <text evidence="2">Involved in fatty acylation of protoxin at internal lysine residues, thereby converting it to the active toxin.</text>
</comment>
<reference evidence="3" key="1">
    <citation type="submission" date="2022-10" db="EMBL/GenBank/DDBJ databases">
        <title>Roseovarius pelagicus sp. nov., isolated from Arctic seawater.</title>
        <authorList>
            <person name="Hong Y.W."/>
            <person name="Hwang C.Y."/>
        </authorList>
    </citation>
    <scope>NUCLEOTIDE SEQUENCE</scope>
    <source>
        <strain evidence="3">HL-MP18</strain>
    </source>
</reference>
<dbReference type="EC" id="2.3.1.-" evidence="2"/>
<keyword evidence="2" id="KW-0808">Transferase</keyword>
<evidence type="ECO:0000256" key="2">
    <source>
        <dbReference type="RuleBase" id="RU368102"/>
    </source>
</evidence>
<accession>A0ABY6D9I1</accession>
<dbReference type="RefSeq" id="WP_263047562.1">
    <property type="nucleotide sequence ID" value="NZ_CP106738.1"/>
</dbReference>
<evidence type="ECO:0000313" key="4">
    <source>
        <dbReference type="Proteomes" id="UP001064087"/>
    </source>
</evidence>
<dbReference type="Pfam" id="PF02794">
    <property type="entry name" value="HlyC"/>
    <property type="match status" value="1"/>
</dbReference>